<dbReference type="PRINTS" id="PR00463">
    <property type="entry name" value="EP450I"/>
</dbReference>
<dbReference type="PROSITE" id="PS00086">
    <property type="entry name" value="CYTOCHROME_P450"/>
    <property type="match status" value="2"/>
</dbReference>
<gene>
    <name evidence="8" type="primary">LOC118405545</name>
</gene>
<dbReference type="PRINTS" id="PR00385">
    <property type="entry name" value="P450"/>
</dbReference>
<keyword evidence="6" id="KW-1133">Transmembrane helix</keyword>
<dbReference type="GO" id="GO:0005737">
    <property type="term" value="C:cytoplasm"/>
    <property type="evidence" value="ECO:0000318"/>
    <property type="project" value="GO_Central"/>
</dbReference>
<dbReference type="PANTHER" id="PTHR24300:SF404">
    <property type="entry name" value="CYTOCHROME P450 2D6-LIKE"/>
    <property type="match status" value="1"/>
</dbReference>
<keyword evidence="3 5" id="KW-0479">Metal-binding</keyword>
<dbReference type="InterPro" id="IPR001128">
    <property type="entry name" value="Cyt_P450"/>
</dbReference>
<dbReference type="GO" id="GO:0008395">
    <property type="term" value="F:steroid hydroxylase activity"/>
    <property type="evidence" value="ECO:0000318"/>
    <property type="project" value="GO_Central"/>
</dbReference>
<name>A0A9J7HMH7_BRAFL</name>
<reference evidence="7" key="1">
    <citation type="journal article" date="2020" name="Nat. Ecol. Evol.">
        <title>Deeply conserved synteny resolves early events in vertebrate evolution.</title>
        <authorList>
            <person name="Simakov O."/>
            <person name="Marletaz F."/>
            <person name="Yue J.X."/>
            <person name="O'Connell B."/>
            <person name="Jenkins J."/>
            <person name="Brandt A."/>
            <person name="Calef R."/>
            <person name="Tung C.H."/>
            <person name="Huang T.K."/>
            <person name="Schmutz J."/>
            <person name="Satoh N."/>
            <person name="Yu J.K."/>
            <person name="Putnam N.H."/>
            <person name="Green R.E."/>
            <person name="Rokhsar D.S."/>
        </authorList>
    </citation>
    <scope>NUCLEOTIDE SEQUENCE [LARGE SCALE GENOMIC DNA]</scope>
    <source>
        <strain evidence="7">S238N-H82</strain>
    </source>
</reference>
<dbReference type="OMA" id="NEEWRTI"/>
<dbReference type="GO" id="GO:0020037">
    <property type="term" value="F:heme binding"/>
    <property type="evidence" value="ECO:0000318"/>
    <property type="project" value="GO_Central"/>
</dbReference>
<dbReference type="InterPro" id="IPR002401">
    <property type="entry name" value="Cyt_P450_E_grp-I"/>
</dbReference>
<evidence type="ECO:0000256" key="4">
    <source>
        <dbReference type="ARBA" id="ARBA00023004"/>
    </source>
</evidence>
<dbReference type="GO" id="GO:0005506">
    <property type="term" value="F:iron ion binding"/>
    <property type="evidence" value="ECO:0007669"/>
    <property type="project" value="InterPro"/>
</dbReference>
<dbReference type="InterPro" id="IPR017972">
    <property type="entry name" value="Cyt_P450_CS"/>
</dbReference>
<dbReference type="AlphaFoldDB" id="A0A9J7HMH7"/>
<dbReference type="InterPro" id="IPR050182">
    <property type="entry name" value="Cytochrome_P450_fam2"/>
</dbReference>
<keyword evidence="7" id="KW-1185">Reference proteome</keyword>
<dbReference type="OrthoDB" id="1055148at2759"/>
<keyword evidence="6" id="KW-0812">Transmembrane</keyword>
<dbReference type="SUPFAM" id="SSF48264">
    <property type="entry name" value="Cytochrome P450"/>
    <property type="match status" value="2"/>
</dbReference>
<protein>
    <submittedName>
        <fullName evidence="8">Uncharacterized protein LOC118405545</fullName>
    </submittedName>
</protein>
<dbReference type="InterPro" id="IPR036396">
    <property type="entry name" value="Cyt_P450_sf"/>
</dbReference>
<dbReference type="FunFam" id="1.10.630.10:FF:000110">
    <property type="entry name" value="Uncharacterized protein"/>
    <property type="match status" value="2"/>
</dbReference>
<dbReference type="PANTHER" id="PTHR24300">
    <property type="entry name" value="CYTOCHROME P450 508A4-RELATED"/>
    <property type="match status" value="1"/>
</dbReference>
<comment type="similarity">
    <text evidence="2">Belongs to the cytochrome P450 family.</text>
</comment>
<evidence type="ECO:0000256" key="5">
    <source>
        <dbReference type="PIRSR" id="PIRSR602401-1"/>
    </source>
</evidence>
<evidence type="ECO:0000256" key="1">
    <source>
        <dbReference type="ARBA" id="ARBA00001971"/>
    </source>
</evidence>
<reference evidence="8" key="2">
    <citation type="submission" date="2025-08" db="UniProtKB">
        <authorList>
            <consortium name="RefSeq"/>
        </authorList>
    </citation>
    <scope>IDENTIFICATION</scope>
    <source>
        <strain evidence="8">S238N-H82</strain>
        <tissue evidence="8">Testes</tissue>
    </source>
</reference>
<keyword evidence="4 5" id="KW-0408">Iron</keyword>
<dbReference type="GO" id="GO:0006082">
    <property type="term" value="P:organic acid metabolic process"/>
    <property type="evidence" value="ECO:0000318"/>
    <property type="project" value="GO_Central"/>
</dbReference>
<dbReference type="Gene3D" id="1.10.630.10">
    <property type="entry name" value="Cytochrome P450"/>
    <property type="match status" value="2"/>
</dbReference>
<dbReference type="GO" id="GO:0006805">
    <property type="term" value="P:xenobiotic metabolic process"/>
    <property type="evidence" value="ECO:0000318"/>
    <property type="project" value="GO_Central"/>
</dbReference>
<evidence type="ECO:0000256" key="6">
    <source>
        <dbReference type="SAM" id="Phobius"/>
    </source>
</evidence>
<dbReference type="GeneID" id="118405545"/>
<dbReference type="Pfam" id="PF00067">
    <property type="entry name" value="p450"/>
    <property type="match status" value="2"/>
</dbReference>
<feature type="transmembrane region" description="Helical" evidence="6">
    <location>
        <begin position="14"/>
        <end position="33"/>
    </location>
</feature>
<accession>A0A9J7HMH7</accession>
<sequence>MAGAVQWVFPFSGLTLQTFIVFCATFLLACVVFKRSRNLPPYPAGRVPILGHLLALGREPPLKLTAWRRQYGDVFTVRMGMEDVVVLNGYTAVKDALVDRSELFASKAPMYQVDVMLGFGKDIFSASWGSEFRQRKRFATTVLKNLGMRVGRGSIEGNIREEANCLRNRIAENDGQPFDIAHDVMVAVANIICSMAFGKRYDYKDESFRELSQAINTVSSELATGQIISFFPWLRFVPVVNRSIVNVLKENSKVQKVLREEISRHREHLDRENPRDFIDFCLLEVDQQDKVDGLTEENVMYITKDLFFAGIETTTNTLLWSLLYMVSNPDVQNKVQQELDAVVGASLPALSHRSQLPYVNACLMETMRIRTLLSVILHATAQEVKVQGYDISKGTRVLMNMHSLHMDPAYWPDPDRFDPERFLDAEGNVINKLPAFMPFSGGHRVCLGEQLARMELFLFFSTLLQSFTIKTPEGAPPPNTDGIFGLALKPHPFQLCAIPQISRAPIPHKLRVSMARWKELQATPAAGVERLIRIFDVLDIQDILGKLKTMKIRLELVDCVFNPKGMAAVVSWIAGSVQEILLISGLTAQTCLVFCAAFLLAYVLLKRPQNLPPYPAGRVPVLGHLLALGRAPHLKLTAWRRQYGDVFTVRMGMEDVVVLNGYTAVKDALVDRSELFASRPPVYLFDAFGKNKDILTGHWDPGFKQRKRFSTTVLKNLGMKVGRGSIEEKIVEEAKFLHNRVAEYEGKPFDIAHDVTVTVANVICTMTFGRRYDYEDESFQVLSEAVTAVGTELAAGQIISVFPSLRFVPGVNRVGTNLVEHLSKLQRVLWEELSRHREHLDRENPRDFLDFGLLEVERQEKVDGLTEEIVIYLTQNIFVAGTETTADTLLWALLYLTQNPAIQHKIHEELDAVVGASLPALSHRSQLPYVNACLLETMRIRTLVPLSAPHATTQDVKVQQFDIPKGTQVLPNLHSLHTDPAYWPDPDRFDPERFLDAEGNVINKPESFMPFSGGRRVCLGEQLARMELFLFFSTLLQSFTFKTPEGAPPPNTDGVVGITLTPHPFKLCAIPR</sequence>
<dbReference type="GO" id="GO:0016712">
    <property type="term" value="F:oxidoreductase activity, acting on paired donors, with incorporation or reduction of molecular oxygen, reduced flavin or flavoprotein as one donor, and incorporation of one atom of oxygen"/>
    <property type="evidence" value="ECO:0000318"/>
    <property type="project" value="GO_Central"/>
</dbReference>
<evidence type="ECO:0000256" key="3">
    <source>
        <dbReference type="ARBA" id="ARBA00022723"/>
    </source>
</evidence>
<evidence type="ECO:0000313" key="8">
    <source>
        <dbReference type="RefSeq" id="XP_035660942.1"/>
    </source>
</evidence>
<dbReference type="RefSeq" id="XP_035660942.1">
    <property type="nucleotide sequence ID" value="XM_035805049.1"/>
</dbReference>
<keyword evidence="5" id="KW-0349">Heme</keyword>
<dbReference type="KEGG" id="bfo:118405545"/>
<feature type="binding site" description="axial binding residue" evidence="5">
    <location>
        <position position="1018"/>
    </location>
    <ligand>
        <name>heme</name>
        <dbReference type="ChEBI" id="CHEBI:30413"/>
    </ligand>
    <ligandPart>
        <name>Fe</name>
        <dbReference type="ChEBI" id="CHEBI:18248"/>
    </ligandPart>
</feature>
<comment type="cofactor">
    <cofactor evidence="1 5">
        <name>heme</name>
        <dbReference type="ChEBI" id="CHEBI:30413"/>
    </cofactor>
</comment>
<dbReference type="GO" id="GO:0008202">
    <property type="term" value="P:steroid metabolic process"/>
    <property type="evidence" value="ECO:0000318"/>
    <property type="project" value="GO_Central"/>
</dbReference>
<evidence type="ECO:0000313" key="7">
    <source>
        <dbReference type="Proteomes" id="UP000001554"/>
    </source>
</evidence>
<dbReference type="Proteomes" id="UP000001554">
    <property type="component" value="Chromosome 18"/>
</dbReference>
<keyword evidence="6" id="KW-0472">Membrane</keyword>
<proteinExistence type="inferred from homology"/>
<organism evidence="7 8">
    <name type="scientific">Branchiostoma floridae</name>
    <name type="common">Florida lancelet</name>
    <name type="synonym">Amphioxus</name>
    <dbReference type="NCBI Taxonomy" id="7739"/>
    <lineage>
        <taxon>Eukaryota</taxon>
        <taxon>Metazoa</taxon>
        <taxon>Chordata</taxon>
        <taxon>Cephalochordata</taxon>
        <taxon>Leptocardii</taxon>
        <taxon>Amphioxiformes</taxon>
        <taxon>Branchiostomatidae</taxon>
        <taxon>Branchiostoma</taxon>
    </lineage>
</organism>
<evidence type="ECO:0000256" key="2">
    <source>
        <dbReference type="ARBA" id="ARBA00010617"/>
    </source>
</evidence>